<name>A0A7J7MG43_9MAGN</name>
<dbReference type="PANTHER" id="PTHR31234:SF72">
    <property type="entry name" value="NDR1_HIN1-LIKE PROTEIN 6"/>
    <property type="match status" value="1"/>
</dbReference>
<dbReference type="Proteomes" id="UP000541444">
    <property type="component" value="Unassembled WGS sequence"/>
</dbReference>
<keyword evidence="2 3" id="KW-0472">Membrane</keyword>
<evidence type="ECO:0000313" key="4">
    <source>
        <dbReference type="EMBL" id="KAF6153760.1"/>
    </source>
</evidence>
<dbReference type="OrthoDB" id="1849707at2759"/>
<accession>A0A7J7MG43</accession>
<evidence type="ECO:0008006" key="6">
    <source>
        <dbReference type="Google" id="ProtNLM"/>
    </source>
</evidence>
<dbReference type="EMBL" id="JACGCM010001557">
    <property type="protein sequence ID" value="KAF6153760.1"/>
    <property type="molecule type" value="Genomic_DNA"/>
</dbReference>
<dbReference type="InterPro" id="IPR044839">
    <property type="entry name" value="NDR1-like"/>
</dbReference>
<evidence type="ECO:0000256" key="2">
    <source>
        <dbReference type="ARBA" id="ARBA00023136"/>
    </source>
</evidence>
<dbReference type="AlphaFoldDB" id="A0A7J7MG43"/>
<comment type="caution">
    <text evidence="4">The sequence shown here is derived from an EMBL/GenBank/DDBJ whole genome shotgun (WGS) entry which is preliminary data.</text>
</comment>
<dbReference type="GO" id="GO:0098542">
    <property type="term" value="P:defense response to other organism"/>
    <property type="evidence" value="ECO:0007669"/>
    <property type="project" value="InterPro"/>
</dbReference>
<evidence type="ECO:0000256" key="1">
    <source>
        <dbReference type="ARBA" id="ARBA00004370"/>
    </source>
</evidence>
<organism evidence="4 5">
    <name type="scientific">Kingdonia uniflora</name>
    <dbReference type="NCBI Taxonomy" id="39325"/>
    <lineage>
        <taxon>Eukaryota</taxon>
        <taxon>Viridiplantae</taxon>
        <taxon>Streptophyta</taxon>
        <taxon>Embryophyta</taxon>
        <taxon>Tracheophyta</taxon>
        <taxon>Spermatophyta</taxon>
        <taxon>Magnoliopsida</taxon>
        <taxon>Ranunculales</taxon>
        <taxon>Circaeasteraceae</taxon>
        <taxon>Kingdonia</taxon>
    </lineage>
</organism>
<feature type="transmembrane region" description="Helical" evidence="3">
    <location>
        <begin position="19"/>
        <end position="43"/>
    </location>
</feature>
<dbReference type="PANTHER" id="PTHR31234">
    <property type="entry name" value="LATE EMBRYOGENESIS ABUNDANT (LEA) HYDROXYPROLINE-RICH GLYCOPROTEIN FAMILY"/>
    <property type="match status" value="1"/>
</dbReference>
<reference evidence="4 5" key="1">
    <citation type="journal article" date="2020" name="IScience">
        <title>Genome Sequencing of the Endangered Kingdonia uniflora (Circaeasteraceae, Ranunculales) Reveals Potential Mechanisms of Evolutionary Specialization.</title>
        <authorList>
            <person name="Sun Y."/>
            <person name="Deng T."/>
            <person name="Zhang A."/>
            <person name="Moore M.J."/>
            <person name="Landis J.B."/>
            <person name="Lin N."/>
            <person name="Zhang H."/>
            <person name="Zhang X."/>
            <person name="Huang J."/>
            <person name="Zhang X."/>
            <person name="Sun H."/>
            <person name="Wang H."/>
        </authorList>
    </citation>
    <scope>NUCLEOTIDE SEQUENCE [LARGE SCALE GENOMIC DNA]</scope>
    <source>
        <strain evidence="4">TB1705</strain>
        <tissue evidence="4">Leaf</tissue>
    </source>
</reference>
<dbReference type="GO" id="GO:0005886">
    <property type="term" value="C:plasma membrane"/>
    <property type="evidence" value="ECO:0007669"/>
    <property type="project" value="TreeGrafter"/>
</dbReference>
<keyword evidence="5" id="KW-1185">Reference proteome</keyword>
<comment type="subcellular location">
    <subcellularLocation>
        <location evidence="1">Membrane</location>
    </subcellularLocation>
</comment>
<proteinExistence type="predicted"/>
<gene>
    <name evidence="4" type="ORF">GIB67_000993</name>
</gene>
<keyword evidence="3" id="KW-0812">Transmembrane</keyword>
<evidence type="ECO:0000256" key="3">
    <source>
        <dbReference type="SAM" id="Phobius"/>
    </source>
</evidence>
<evidence type="ECO:0000313" key="5">
    <source>
        <dbReference type="Proteomes" id="UP000541444"/>
    </source>
</evidence>
<keyword evidence="3" id="KW-1133">Transmembrane helix</keyword>
<protein>
    <recommendedName>
        <fullName evidence="6">Late embryogenesis abundant protein LEA-2 subgroup domain-containing protein</fullName>
    </recommendedName>
</protein>
<sequence length="211" mass="23790">MANQIPQVPPAAANHRLCWALGVIIVVLIALAMISVFILNIFFPPRFSRYTVKSISIKVFDLNTSNPMTGILVAPQFNVSFQVENSYGDENIDFYYMEGGSLTVLYSWTSMFCKGVLQVSYQYTKKGTVYHTVVLGSSELVVNMLMEQQKKGEIPFELYLKVPIQMKDRPFRTVRFTDKVHCNVTVDKLTVDSNIVSQICIQDNGRVTVGV</sequence>